<feature type="transmembrane region" description="Helical" evidence="6">
    <location>
        <begin position="202"/>
        <end position="222"/>
    </location>
</feature>
<dbReference type="EMBL" id="JAUSWG010000005">
    <property type="protein sequence ID" value="MDQ0556409.1"/>
    <property type="molecule type" value="Genomic_DNA"/>
</dbReference>
<protein>
    <submittedName>
        <fullName evidence="8">ABC transport system permease protein</fullName>
    </submittedName>
</protein>
<organism evidence="8 9">
    <name type="scientific">Paraclostridium ghonii</name>
    <dbReference type="NCBI Taxonomy" id="29358"/>
    <lineage>
        <taxon>Bacteria</taxon>
        <taxon>Bacillati</taxon>
        <taxon>Bacillota</taxon>
        <taxon>Clostridia</taxon>
        <taxon>Peptostreptococcales</taxon>
        <taxon>Peptostreptococcaceae</taxon>
        <taxon>Paraclostridium</taxon>
    </lineage>
</organism>
<reference evidence="8 9" key="1">
    <citation type="submission" date="2023-07" db="EMBL/GenBank/DDBJ databases">
        <title>Genomic Encyclopedia of Type Strains, Phase IV (KMG-IV): sequencing the most valuable type-strain genomes for metagenomic binning, comparative biology and taxonomic classification.</title>
        <authorList>
            <person name="Goeker M."/>
        </authorList>
    </citation>
    <scope>NUCLEOTIDE SEQUENCE [LARGE SCALE GENOMIC DNA]</scope>
    <source>
        <strain evidence="8 9">DSM 15049</strain>
    </source>
</reference>
<keyword evidence="3 6" id="KW-0812">Transmembrane</keyword>
<feature type="transmembrane region" description="Helical" evidence="6">
    <location>
        <begin position="242"/>
        <end position="264"/>
    </location>
</feature>
<dbReference type="InterPro" id="IPR027022">
    <property type="entry name" value="ABC_permease_BceB-typ"/>
</dbReference>
<comment type="similarity">
    <text evidence="6">Belongs to the ABC-4 integral membrane protein family.</text>
</comment>
<feature type="transmembrane region" description="Helical" evidence="6">
    <location>
        <begin position="291"/>
        <end position="314"/>
    </location>
</feature>
<evidence type="ECO:0000313" key="9">
    <source>
        <dbReference type="Proteomes" id="UP001232584"/>
    </source>
</evidence>
<keyword evidence="5 6" id="KW-0472">Membrane</keyword>
<dbReference type="Proteomes" id="UP001232584">
    <property type="component" value="Unassembled WGS sequence"/>
</dbReference>
<dbReference type="InterPro" id="IPR052536">
    <property type="entry name" value="ABC-4_Integral_Memb_Prot"/>
</dbReference>
<gene>
    <name evidence="8" type="ORF">QOZ92_001523</name>
</gene>
<evidence type="ECO:0000256" key="6">
    <source>
        <dbReference type="PIRNR" id="PIRNR018968"/>
    </source>
</evidence>
<dbReference type="InterPro" id="IPR003838">
    <property type="entry name" value="ABC3_permease_C"/>
</dbReference>
<dbReference type="Pfam" id="PF02687">
    <property type="entry name" value="FtsX"/>
    <property type="match status" value="1"/>
</dbReference>
<evidence type="ECO:0000256" key="1">
    <source>
        <dbReference type="ARBA" id="ARBA00004651"/>
    </source>
</evidence>
<keyword evidence="2 6" id="KW-1003">Cell membrane</keyword>
<feature type="transmembrane region" description="Helical" evidence="6">
    <location>
        <begin position="109"/>
        <end position="142"/>
    </location>
</feature>
<feature type="transmembrane region" description="Helical" evidence="6">
    <location>
        <begin position="17"/>
        <end position="34"/>
    </location>
</feature>
<keyword evidence="4 6" id="KW-1133">Transmembrane helix</keyword>
<feature type="domain" description="ABC3 transporter permease C-terminal" evidence="7">
    <location>
        <begin position="63"/>
        <end position="182"/>
    </location>
</feature>
<feature type="transmembrane region" description="Helical" evidence="6">
    <location>
        <begin position="60"/>
        <end position="79"/>
    </location>
</feature>
<sequence length="692" mass="78642">MLFKLSLKNIKKSFKDYAIYFFTLILGISIFYVFNSLESQTVMLNLSKSSNNSTNMIKKVLSAISVFVSFVLGFLIIYANRFLMKRRKREFGIYMTLGMGKRSISKIIFFETVLIGIISLIIGLLFGIGLSQVMSIFVASLFEADMDKFRFVISNFAILKTIFYFFIIYIFVMLFNVIQVSRCKLIELIKSKSKSEKIKMKNPYVCIGVFIFAVILLSYAYYNVTANDNSNMGRAIDVYLQIIYGVVGTFLVFWSLSGFIMKLVMSMDKAYYNNLNSFTLRQLSSKINTTVASMSIICLMLFLTICIFSSSVSMNATLKSNMRKLATADISIYKEMNLEKTNEFGENYTKKQIDASKLSVEKVLKNRGFDINSNLTDIVSINKYQRKEITLKDLLGDYYETLKAKNPDQVESDKAFYNGKSDLIRISDYNKIAKLYGKETYDLKDNEYMVICNHKNMIQMYNEGLKSHPDITIGGKLLNPKYEEIKDGYITMSYDLSNTGAVLIPDDVVDGMCIGQILAGNYKASNKQGKEKTEDKVNEIRKEFYKENLGLGIMSKIDIYNYNISTSAMAVFIGLYVGLVFLISSGAILALRELSESADSKERYITLRRIGIDEKMINKSLFIQIAIFFGCPLLLGIIHSIFGIQVANIMLESFGRDGLMKSIIMTSIFIVAIYGGYFIVTYLCSKNIIKEA</sequence>
<evidence type="ECO:0000259" key="7">
    <source>
        <dbReference type="Pfam" id="PF02687"/>
    </source>
</evidence>
<evidence type="ECO:0000256" key="3">
    <source>
        <dbReference type="ARBA" id="ARBA00022692"/>
    </source>
</evidence>
<comment type="caution">
    <text evidence="8">The sequence shown here is derived from an EMBL/GenBank/DDBJ whole genome shotgun (WGS) entry which is preliminary data.</text>
</comment>
<keyword evidence="6" id="KW-0813">Transport</keyword>
<dbReference type="PIRSF" id="PIRSF018968">
    <property type="entry name" value="ABC_permease_BceB"/>
    <property type="match status" value="1"/>
</dbReference>
<dbReference type="RefSeq" id="WP_307505525.1">
    <property type="nucleotide sequence ID" value="NZ_BAAACE010000021.1"/>
</dbReference>
<feature type="transmembrane region" description="Helical" evidence="6">
    <location>
        <begin position="621"/>
        <end position="642"/>
    </location>
</feature>
<dbReference type="PANTHER" id="PTHR46795:SF3">
    <property type="entry name" value="ABC TRANSPORTER PERMEASE"/>
    <property type="match status" value="1"/>
</dbReference>
<evidence type="ECO:0000256" key="4">
    <source>
        <dbReference type="ARBA" id="ARBA00022989"/>
    </source>
</evidence>
<evidence type="ECO:0000313" key="8">
    <source>
        <dbReference type="EMBL" id="MDQ0556409.1"/>
    </source>
</evidence>
<accession>A0ABU0MZR7</accession>
<proteinExistence type="inferred from homology"/>
<dbReference type="PANTHER" id="PTHR46795">
    <property type="entry name" value="ABC TRANSPORTER PERMEASE-RELATED-RELATED"/>
    <property type="match status" value="1"/>
</dbReference>
<evidence type="ECO:0000256" key="5">
    <source>
        <dbReference type="ARBA" id="ARBA00023136"/>
    </source>
</evidence>
<feature type="transmembrane region" description="Helical" evidence="6">
    <location>
        <begin position="162"/>
        <end position="181"/>
    </location>
</feature>
<name>A0ABU0MZR7_9FIRM</name>
<keyword evidence="9" id="KW-1185">Reference proteome</keyword>
<feature type="transmembrane region" description="Helical" evidence="6">
    <location>
        <begin position="662"/>
        <end position="684"/>
    </location>
</feature>
<comment type="subcellular location">
    <subcellularLocation>
        <location evidence="1 6">Cell membrane</location>
        <topology evidence="1 6">Multi-pass membrane protein</topology>
    </subcellularLocation>
</comment>
<feature type="transmembrane region" description="Helical" evidence="6">
    <location>
        <begin position="569"/>
        <end position="591"/>
    </location>
</feature>
<evidence type="ECO:0000256" key="2">
    <source>
        <dbReference type="ARBA" id="ARBA00022475"/>
    </source>
</evidence>